<protein>
    <recommendedName>
        <fullName evidence="3">Nudix hydrolase domain-containing protein</fullName>
    </recommendedName>
</protein>
<evidence type="ECO:0000256" key="1">
    <source>
        <dbReference type="ARBA" id="ARBA00001946"/>
    </source>
</evidence>
<gene>
    <name evidence="4" type="ORF">A3J05_04260</name>
</gene>
<dbReference type="Pfam" id="PF00293">
    <property type="entry name" value="NUDIX"/>
    <property type="match status" value="1"/>
</dbReference>
<dbReference type="CDD" id="cd02883">
    <property type="entry name" value="NUDIX_Hydrolase"/>
    <property type="match status" value="1"/>
</dbReference>
<evidence type="ECO:0000256" key="2">
    <source>
        <dbReference type="ARBA" id="ARBA00022801"/>
    </source>
</evidence>
<comment type="caution">
    <text evidence="4">The sequence shown here is derived from an EMBL/GenBank/DDBJ whole genome shotgun (WGS) entry which is preliminary data.</text>
</comment>
<dbReference type="PANTHER" id="PTHR43046:SF14">
    <property type="entry name" value="MUTT_NUDIX FAMILY PROTEIN"/>
    <property type="match status" value="1"/>
</dbReference>
<dbReference type="InterPro" id="IPR015797">
    <property type="entry name" value="NUDIX_hydrolase-like_dom_sf"/>
</dbReference>
<dbReference type="InterPro" id="IPR000086">
    <property type="entry name" value="NUDIX_hydrolase_dom"/>
</dbReference>
<dbReference type="SUPFAM" id="SSF55811">
    <property type="entry name" value="Nudix"/>
    <property type="match status" value="1"/>
</dbReference>
<comment type="cofactor">
    <cofactor evidence="1">
        <name>Mg(2+)</name>
        <dbReference type="ChEBI" id="CHEBI:18420"/>
    </cofactor>
</comment>
<evidence type="ECO:0000259" key="3">
    <source>
        <dbReference type="PROSITE" id="PS51462"/>
    </source>
</evidence>
<accession>A0A1F5Q8P2</accession>
<evidence type="ECO:0000313" key="4">
    <source>
        <dbReference type="EMBL" id="OGE98559.1"/>
    </source>
</evidence>
<feature type="domain" description="Nudix hydrolase" evidence="3">
    <location>
        <begin position="2"/>
        <end position="130"/>
    </location>
</feature>
<reference evidence="4 5" key="1">
    <citation type="journal article" date="2016" name="Nat. Commun.">
        <title>Thousands of microbial genomes shed light on interconnected biogeochemical processes in an aquifer system.</title>
        <authorList>
            <person name="Anantharaman K."/>
            <person name="Brown C.T."/>
            <person name="Hug L.A."/>
            <person name="Sharon I."/>
            <person name="Castelle C.J."/>
            <person name="Probst A.J."/>
            <person name="Thomas B.C."/>
            <person name="Singh A."/>
            <person name="Wilkins M.J."/>
            <person name="Karaoz U."/>
            <person name="Brodie E.L."/>
            <person name="Williams K.H."/>
            <person name="Hubbard S.S."/>
            <person name="Banfield J.F."/>
        </authorList>
    </citation>
    <scope>NUCLEOTIDE SEQUENCE [LARGE SCALE GENOMIC DNA]</scope>
</reference>
<dbReference type="PROSITE" id="PS51462">
    <property type="entry name" value="NUDIX"/>
    <property type="match status" value="1"/>
</dbReference>
<dbReference type="Proteomes" id="UP000177235">
    <property type="component" value="Unassembled WGS sequence"/>
</dbReference>
<dbReference type="Gene3D" id="3.90.79.10">
    <property type="entry name" value="Nucleoside Triphosphate Pyrophosphohydrolase"/>
    <property type="match status" value="1"/>
</dbReference>
<organism evidence="4 5">
    <name type="scientific">Candidatus Doudnabacteria bacterium RIFCSPLOWO2_02_FULL_48_13</name>
    <dbReference type="NCBI Taxonomy" id="1817845"/>
    <lineage>
        <taxon>Bacteria</taxon>
        <taxon>Candidatus Doudnaibacteriota</taxon>
    </lineage>
</organism>
<evidence type="ECO:0000313" key="5">
    <source>
        <dbReference type="Proteomes" id="UP000177235"/>
    </source>
</evidence>
<dbReference type="AlphaFoldDB" id="A0A1F5Q8P2"/>
<proteinExistence type="predicted"/>
<dbReference type="GO" id="GO:0016787">
    <property type="term" value="F:hydrolase activity"/>
    <property type="evidence" value="ECO:0007669"/>
    <property type="project" value="UniProtKB-KW"/>
</dbReference>
<dbReference type="EMBL" id="MFFF01000030">
    <property type="protein sequence ID" value="OGE98559.1"/>
    <property type="molecule type" value="Genomic_DNA"/>
</dbReference>
<keyword evidence="2" id="KW-0378">Hydrolase</keyword>
<dbReference type="PANTHER" id="PTHR43046">
    <property type="entry name" value="GDP-MANNOSE MANNOSYL HYDROLASE"/>
    <property type="match status" value="1"/>
</dbReference>
<name>A0A1F5Q8P2_9BACT</name>
<sequence>MELQVGVKVLLKNPEGKFLLIKRSDKKYPEVGPRWDIVGGRIEPGTTLLDNLKREVKEEINLELTETPELVAVQDILRLTDKHVVRMTYTGSITGEPKLDEDHTEFGWFTRDEMLKLENLDIYFAELLKANMV</sequence>